<gene>
    <name evidence="1" type="ORF">B0T14DRAFT_386487</name>
</gene>
<organism evidence="1 2">
    <name type="scientific">Immersiella caudata</name>
    <dbReference type="NCBI Taxonomy" id="314043"/>
    <lineage>
        <taxon>Eukaryota</taxon>
        <taxon>Fungi</taxon>
        <taxon>Dikarya</taxon>
        <taxon>Ascomycota</taxon>
        <taxon>Pezizomycotina</taxon>
        <taxon>Sordariomycetes</taxon>
        <taxon>Sordariomycetidae</taxon>
        <taxon>Sordariales</taxon>
        <taxon>Lasiosphaeriaceae</taxon>
        <taxon>Immersiella</taxon>
    </lineage>
</organism>
<name>A0AA39TYU8_9PEZI</name>
<evidence type="ECO:0000313" key="2">
    <source>
        <dbReference type="Proteomes" id="UP001175000"/>
    </source>
</evidence>
<sequence>QKLPAKGTNPLKLMALLREQFGLGRYEIAMIRSVYTIQTPRLLSPDEIAQCR</sequence>
<dbReference type="Proteomes" id="UP001175000">
    <property type="component" value="Unassembled WGS sequence"/>
</dbReference>
<protein>
    <submittedName>
        <fullName evidence="1">Uncharacterized protein</fullName>
    </submittedName>
</protein>
<dbReference type="EMBL" id="JAULSU010000007">
    <property type="protein sequence ID" value="KAK0612098.1"/>
    <property type="molecule type" value="Genomic_DNA"/>
</dbReference>
<dbReference type="AlphaFoldDB" id="A0AA39TYU8"/>
<keyword evidence="2" id="KW-1185">Reference proteome</keyword>
<accession>A0AA39TYU8</accession>
<feature type="non-terminal residue" evidence="1">
    <location>
        <position position="1"/>
    </location>
</feature>
<comment type="caution">
    <text evidence="1">The sequence shown here is derived from an EMBL/GenBank/DDBJ whole genome shotgun (WGS) entry which is preliminary data.</text>
</comment>
<feature type="non-terminal residue" evidence="1">
    <location>
        <position position="52"/>
    </location>
</feature>
<reference evidence="1" key="1">
    <citation type="submission" date="2023-06" db="EMBL/GenBank/DDBJ databases">
        <title>Genome-scale phylogeny and comparative genomics of the fungal order Sordariales.</title>
        <authorList>
            <consortium name="Lawrence Berkeley National Laboratory"/>
            <person name="Hensen N."/>
            <person name="Bonometti L."/>
            <person name="Westerberg I."/>
            <person name="Brannstrom I.O."/>
            <person name="Guillou S."/>
            <person name="Cros-Aarteil S."/>
            <person name="Calhoun S."/>
            <person name="Haridas S."/>
            <person name="Kuo A."/>
            <person name="Mondo S."/>
            <person name="Pangilinan J."/>
            <person name="Riley R."/>
            <person name="Labutti K."/>
            <person name="Andreopoulos B."/>
            <person name="Lipzen A."/>
            <person name="Chen C."/>
            <person name="Yanf M."/>
            <person name="Daum C."/>
            <person name="Ng V."/>
            <person name="Clum A."/>
            <person name="Steindorff A."/>
            <person name="Ohm R."/>
            <person name="Martin F."/>
            <person name="Silar P."/>
            <person name="Natvig D."/>
            <person name="Lalanne C."/>
            <person name="Gautier V."/>
            <person name="Ament-Velasquez S.L."/>
            <person name="Kruys A."/>
            <person name="Hutchinson M.I."/>
            <person name="Powell A.J."/>
            <person name="Barry K."/>
            <person name="Miller A.N."/>
            <person name="Grigoriev I.V."/>
            <person name="Debuchy R."/>
            <person name="Gladieux P."/>
            <person name="Thoren M.H."/>
            <person name="Johannesson H."/>
        </authorList>
    </citation>
    <scope>NUCLEOTIDE SEQUENCE</scope>
    <source>
        <strain evidence="1">CBS 606.72</strain>
    </source>
</reference>
<proteinExistence type="predicted"/>
<evidence type="ECO:0000313" key="1">
    <source>
        <dbReference type="EMBL" id="KAK0612098.1"/>
    </source>
</evidence>